<dbReference type="InterPro" id="IPR042217">
    <property type="entry name" value="T4SS_VirB10/TrbI"/>
</dbReference>
<dbReference type="Gene3D" id="2.40.128.260">
    <property type="entry name" value="Type IV secretion system, VirB10/TraB/TrbI"/>
    <property type="match status" value="2"/>
</dbReference>
<dbReference type="Proteomes" id="UP000281604">
    <property type="component" value="Unassembled WGS sequence"/>
</dbReference>
<evidence type="ECO:0000256" key="4">
    <source>
        <dbReference type="ARBA" id="ARBA00022692"/>
    </source>
</evidence>
<comment type="caution">
    <text evidence="9">The sequence shown here is derived from an EMBL/GenBank/DDBJ whole genome shotgun (WGS) entry which is preliminary data.</text>
</comment>
<feature type="compositionally biased region" description="Low complexity" evidence="7">
    <location>
        <begin position="145"/>
        <end position="161"/>
    </location>
</feature>
<evidence type="ECO:0000256" key="3">
    <source>
        <dbReference type="ARBA" id="ARBA00022475"/>
    </source>
</evidence>
<accession>A0A3M4AU51</accession>
<comment type="subcellular location">
    <subcellularLocation>
        <location evidence="1">Cell membrane</location>
        <topology evidence="1">Single-pass membrane protein</topology>
    </subcellularLocation>
</comment>
<feature type="transmembrane region" description="Helical" evidence="8">
    <location>
        <begin position="33"/>
        <end position="53"/>
    </location>
</feature>
<evidence type="ECO:0000256" key="5">
    <source>
        <dbReference type="ARBA" id="ARBA00022989"/>
    </source>
</evidence>
<evidence type="ECO:0000256" key="8">
    <source>
        <dbReference type="SAM" id="Phobius"/>
    </source>
</evidence>
<dbReference type="InterPro" id="IPR005498">
    <property type="entry name" value="T4SS_VirB10/TraB/TrbI"/>
</dbReference>
<evidence type="ECO:0000313" key="9">
    <source>
        <dbReference type="EMBL" id="RMP10447.1"/>
    </source>
</evidence>
<keyword evidence="4 8" id="KW-0812">Transmembrane</keyword>
<feature type="region of interest" description="Disordered" evidence="7">
    <location>
        <begin position="1"/>
        <end position="21"/>
    </location>
</feature>
<dbReference type="EMBL" id="RBQE01000168">
    <property type="protein sequence ID" value="RMP10447.1"/>
    <property type="molecule type" value="Genomic_DNA"/>
</dbReference>
<keyword evidence="5 8" id="KW-1133">Transmembrane helix</keyword>
<keyword evidence="6 8" id="KW-0472">Membrane</keyword>
<dbReference type="GO" id="GO:0005886">
    <property type="term" value="C:plasma membrane"/>
    <property type="evidence" value="ECO:0007669"/>
    <property type="project" value="UniProtKB-SubCell"/>
</dbReference>
<reference evidence="9 10" key="1">
    <citation type="submission" date="2018-08" db="EMBL/GenBank/DDBJ databases">
        <title>Recombination of ecologically and evolutionarily significant loci maintains genetic cohesion in the Pseudomonas syringae species complex.</title>
        <authorList>
            <person name="Dillon M."/>
            <person name="Thakur S."/>
            <person name="Almeida R.N.D."/>
            <person name="Weir B.S."/>
            <person name="Guttman D.S."/>
        </authorList>
    </citation>
    <scope>NUCLEOTIDE SEQUENCE [LARGE SCALE GENOMIC DNA]</scope>
    <source>
        <strain evidence="9 10">ICMP 3706</strain>
    </source>
</reference>
<feature type="region of interest" description="Disordered" evidence="7">
    <location>
        <begin position="63"/>
        <end position="176"/>
    </location>
</feature>
<organism evidence="9 10">
    <name type="scientific">Pseudomonas syringae pv. persicae</name>
    <dbReference type="NCBI Taxonomy" id="237306"/>
    <lineage>
        <taxon>Bacteria</taxon>
        <taxon>Pseudomonadati</taxon>
        <taxon>Pseudomonadota</taxon>
        <taxon>Gammaproteobacteria</taxon>
        <taxon>Pseudomonadales</taxon>
        <taxon>Pseudomonadaceae</taxon>
        <taxon>Pseudomonas</taxon>
    </lineage>
</organism>
<dbReference type="AlphaFoldDB" id="A0A3M4AU51"/>
<protein>
    <recommendedName>
        <fullName evidence="11">Type IV secretion system protein VirB10</fullName>
    </recommendedName>
</protein>
<name>A0A3M4AU51_9PSED</name>
<dbReference type="NCBIfam" id="NF038091">
    <property type="entry name" value="T4SS_VirB10"/>
    <property type="match status" value="1"/>
</dbReference>
<dbReference type="RefSeq" id="WP_122290557.1">
    <property type="nucleotide sequence ID" value="NZ_RBQE01000168.1"/>
</dbReference>
<evidence type="ECO:0000313" key="10">
    <source>
        <dbReference type="Proteomes" id="UP000281604"/>
    </source>
</evidence>
<feature type="compositionally biased region" description="Low complexity" evidence="7">
    <location>
        <begin position="106"/>
        <end position="117"/>
    </location>
</feature>
<evidence type="ECO:0000256" key="2">
    <source>
        <dbReference type="ARBA" id="ARBA00010265"/>
    </source>
</evidence>
<dbReference type="Pfam" id="PF03743">
    <property type="entry name" value="TrbI"/>
    <property type="match status" value="1"/>
</dbReference>
<evidence type="ECO:0000256" key="1">
    <source>
        <dbReference type="ARBA" id="ARBA00004162"/>
    </source>
</evidence>
<dbReference type="InterPro" id="IPR047695">
    <property type="entry name" value="T4SS_VirB10/PtlG"/>
</dbReference>
<comment type="similarity">
    <text evidence="2">Belongs to the TrbI/VirB10 family.</text>
</comment>
<proteinExistence type="inferred from homology"/>
<dbReference type="CDD" id="cd16429">
    <property type="entry name" value="VirB10"/>
    <property type="match status" value="1"/>
</dbReference>
<evidence type="ECO:0000256" key="6">
    <source>
        <dbReference type="ARBA" id="ARBA00023136"/>
    </source>
</evidence>
<keyword evidence="3" id="KW-1003">Cell membrane</keyword>
<sequence>MSQHDEQPELNALDGERGIPSVNQRAPSTKMRAVIVLVLLIVFGLAIGSWFWLDNKQDKKQAEAAEEASKKGMVSSLPARSFTAPPPAPATVTAPVLPGPEKPVSAGQQPQAAAPGPGAAPPLPGNGDPNAKVYMLDKSSSDVMAKPSSESRSRSQSPAQEQNSGEEKDEGKRGGMATMLSSTRTATRKATFMPNRNFMLAKGAFIDCALQTRLDTTVPGMTACVVTRNIYSDNGKVLLVERGSVVTGEYQSNMTQGMARIFVLWNRIKTPSGVVIPLDSPGSDQLGGSGVPGYVDTHFWQRFGGALMLSLVDDAARGVTSQTNSGSEGSQFNFTSSGEASQNMAAEALKNTINIPPTLYRNQGGQVGIYVARDLDFSGVYDVTAE</sequence>
<evidence type="ECO:0000256" key="7">
    <source>
        <dbReference type="SAM" id="MobiDB-lite"/>
    </source>
</evidence>
<evidence type="ECO:0008006" key="11">
    <source>
        <dbReference type="Google" id="ProtNLM"/>
    </source>
</evidence>
<gene>
    <name evidence="9" type="ORF">ALQ30_200517</name>
</gene>